<keyword evidence="3" id="KW-1133">Transmembrane helix</keyword>
<dbReference type="SUPFAM" id="SSF50685">
    <property type="entry name" value="Barwin-like endoglucanases"/>
    <property type="match status" value="1"/>
</dbReference>
<dbReference type="CDD" id="cd22191">
    <property type="entry name" value="DPBB_RlpA_EXP_N-like"/>
    <property type="match status" value="1"/>
</dbReference>
<dbReference type="OrthoDB" id="623670at2759"/>
<dbReference type="InterPro" id="IPR009009">
    <property type="entry name" value="RlpA-like_DPBB"/>
</dbReference>
<evidence type="ECO:0000256" key="1">
    <source>
        <dbReference type="ARBA" id="ARBA00022729"/>
    </source>
</evidence>
<dbReference type="GeneID" id="54547013"/>
<keyword evidence="3" id="KW-0472">Membrane</keyword>
<dbReference type="PANTHER" id="PTHR31836">
    <property type="match status" value="1"/>
</dbReference>
<reference evidence="5" key="1">
    <citation type="journal article" date="2020" name="Stud. Mycol.">
        <title>101 Dothideomycetes genomes: a test case for predicting lifestyles and emergence of pathogens.</title>
        <authorList>
            <person name="Haridas S."/>
            <person name="Albert R."/>
            <person name="Binder M."/>
            <person name="Bloem J."/>
            <person name="Labutti K."/>
            <person name="Salamov A."/>
            <person name="Andreopoulos B."/>
            <person name="Baker S."/>
            <person name="Barry K."/>
            <person name="Bills G."/>
            <person name="Bluhm B."/>
            <person name="Cannon C."/>
            <person name="Castanera R."/>
            <person name="Culley D."/>
            <person name="Daum C."/>
            <person name="Ezra D."/>
            <person name="Gonzalez J."/>
            <person name="Henrissat B."/>
            <person name="Kuo A."/>
            <person name="Liang C."/>
            <person name="Lipzen A."/>
            <person name="Lutzoni F."/>
            <person name="Magnuson J."/>
            <person name="Mondo S."/>
            <person name="Nolan M."/>
            <person name="Ohm R."/>
            <person name="Pangilinan J."/>
            <person name="Park H.-J."/>
            <person name="Ramirez L."/>
            <person name="Alfaro M."/>
            <person name="Sun H."/>
            <person name="Tritt A."/>
            <person name="Yoshinaga Y."/>
            <person name="Zwiers L.-H."/>
            <person name="Turgeon B."/>
            <person name="Goodwin S."/>
            <person name="Spatafora J."/>
            <person name="Crous P."/>
            <person name="Grigoriev I."/>
        </authorList>
    </citation>
    <scope>NUCLEOTIDE SEQUENCE</scope>
    <source>
        <strain evidence="5">CBS 379.55</strain>
    </source>
</reference>
<dbReference type="EMBL" id="ML986487">
    <property type="protein sequence ID" value="KAF2278720.1"/>
    <property type="molecule type" value="Genomic_DNA"/>
</dbReference>
<dbReference type="Proteomes" id="UP000800097">
    <property type="component" value="Unassembled WGS sequence"/>
</dbReference>
<proteinExistence type="predicted"/>
<feature type="domain" description="RlpA-like protein double-psi beta-barrel" evidence="4">
    <location>
        <begin position="173"/>
        <end position="213"/>
    </location>
</feature>
<keyword evidence="1" id="KW-0732">Signal</keyword>
<feature type="region of interest" description="Disordered" evidence="2">
    <location>
        <begin position="1"/>
        <end position="32"/>
    </location>
</feature>
<evidence type="ECO:0000259" key="4">
    <source>
        <dbReference type="Pfam" id="PF03330"/>
    </source>
</evidence>
<evidence type="ECO:0000313" key="5">
    <source>
        <dbReference type="EMBL" id="KAF2278720.1"/>
    </source>
</evidence>
<dbReference type="AlphaFoldDB" id="A0A6A6JPZ1"/>
<dbReference type="Pfam" id="PF03330">
    <property type="entry name" value="DPBB_1"/>
    <property type="match status" value="1"/>
</dbReference>
<dbReference type="PANTHER" id="PTHR31836:SF27">
    <property type="entry name" value="RLPA-LIKE PROTEIN DOUBLE-PSI BETA-BARREL DOMAIN-CONTAINING PROTEIN"/>
    <property type="match status" value="1"/>
</dbReference>
<dbReference type="Gene3D" id="2.40.40.10">
    <property type="entry name" value="RlpA-like domain"/>
    <property type="match status" value="1"/>
</dbReference>
<name>A0A6A6JPZ1_WESOR</name>
<keyword evidence="3" id="KW-0812">Transmembrane</keyword>
<dbReference type="InterPro" id="IPR051477">
    <property type="entry name" value="Expansin_CellWall"/>
</dbReference>
<dbReference type="RefSeq" id="XP_033656259.1">
    <property type="nucleotide sequence ID" value="XM_033793838.1"/>
</dbReference>
<evidence type="ECO:0000313" key="6">
    <source>
        <dbReference type="Proteomes" id="UP000800097"/>
    </source>
</evidence>
<dbReference type="InterPro" id="IPR036908">
    <property type="entry name" value="RlpA-like_sf"/>
</dbReference>
<gene>
    <name evidence="5" type="ORF">EI97DRAFT_217290</name>
</gene>
<accession>A0A6A6JPZ1</accession>
<feature type="transmembrane region" description="Helical" evidence="3">
    <location>
        <begin position="71"/>
        <end position="93"/>
    </location>
</feature>
<evidence type="ECO:0000256" key="3">
    <source>
        <dbReference type="SAM" id="Phobius"/>
    </source>
</evidence>
<evidence type="ECO:0000256" key="2">
    <source>
        <dbReference type="SAM" id="MobiDB-lite"/>
    </source>
</evidence>
<organism evidence="5 6">
    <name type="scientific">Westerdykella ornata</name>
    <dbReference type="NCBI Taxonomy" id="318751"/>
    <lineage>
        <taxon>Eukaryota</taxon>
        <taxon>Fungi</taxon>
        <taxon>Dikarya</taxon>
        <taxon>Ascomycota</taxon>
        <taxon>Pezizomycotina</taxon>
        <taxon>Dothideomycetes</taxon>
        <taxon>Pleosporomycetidae</taxon>
        <taxon>Pleosporales</taxon>
        <taxon>Sporormiaceae</taxon>
        <taxon>Westerdykella</taxon>
    </lineage>
</organism>
<protein>
    <recommendedName>
        <fullName evidence="4">RlpA-like protein double-psi beta-barrel domain-containing protein</fullName>
    </recommendedName>
</protein>
<sequence>MGAPQDEALKEPSAVKIVEKPPSDWETPEEGTSKKFRIPIGGLAAGWAIADRFDRLLPPHKRYLGRSRRTFLVCVGVVFVVVLALVIGLSVGLTRKSSKPRNLPLPTGAETFTGDLTYYDPGLGACGIASTANDDIVAISHFTFDAVQTGSDPNQNVLCGRRIRAQRANNGKTVSVDLTVVDRCTGCKPTDIDVSPSAFDKLAQRDLGRVPVTWAWL</sequence>
<keyword evidence="6" id="KW-1185">Reference proteome</keyword>